<dbReference type="Proteomes" id="UP000053660">
    <property type="component" value="Unassembled WGS sequence"/>
</dbReference>
<feature type="region of interest" description="Disordered" evidence="7">
    <location>
        <begin position="89"/>
        <end position="108"/>
    </location>
</feature>
<dbReference type="AlphaFoldDB" id="A0A0B1SJ13"/>
<keyword evidence="6" id="KW-0325">Glycoprotein</keyword>
<sequence>MACPANLVFDRTLKVCNYPRDVAECEGLIEDSGVCKEDGFFNYGNCSDQFYACSNGRQIPMMCPAKLAFDEPRQLCDYPMAVEICVGGPSGEAPPEGSGEGSGEGSERHRVRLLEKHPANHLVSMDPEKVKHRAREFSGDVAGEFSGEFLGEFVGEASGDFSGEIAGEVSPGRFSGLASGKFTGVASGKSSGISSGKFSGTATGTFTGEASGEYSGVITRGLSDEASGSSGEASGESSDVSVAEEAFQSKALQPQIDLATFCIGKPDSFYAIGCSSEMIACVAGAAQPMICPAHLIFDERTQMCDYPKNVPCSAAQQEEFECQTEGASSLGQCMSTFINCVEGRAYTLVCDDGYIFSETPATCVVISSVPECSMGATENSQV</sequence>
<reference evidence="9 10" key="1">
    <citation type="submission" date="2014-03" db="EMBL/GenBank/DDBJ databases">
        <title>Draft genome of the hookworm Oesophagostomum dentatum.</title>
        <authorList>
            <person name="Mitreva M."/>
        </authorList>
    </citation>
    <scope>NUCLEOTIDE SEQUENCE [LARGE SCALE GENOMIC DNA]</scope>
    <source>
        <strain evidence="9 10">OD-Hann</strain>
    </source>
</reference>
<accession>A0A0B1SJ13</accession>
<dbReference type="PANTHER" id="PTHR23301:SF0">
    <property type="entry name" value="CHITIN-BINDING TYPE-2 DOMAIN-CONTAINING PROTEIN-RELATED"/>
    <property type="match status" value="1"/>
</dbReference>
<dbReference type="OrthoDB" id="5877064at2759"/>
<organism evidence="9 10">
    <name type="scientific">Oesophagostomum dentatum</name>
    <name type="common">Nodular worm</name>
    <dbReference type="NCBI Taxonomy" id="61180"/>
    <lineage>
        <taxon>Eukaryota</taxon>
        <taxon>Metazoa</taxon>
        <taxon>Ecdysozoa</taxon>
        <taxon>Nematoda</taxon>
        <taxon>Chromadorea</taxon>
        <taxon>Rhabditida</taxon>
        <taxon>Rhabditina</taxon>
        <taxon>Rhabditomorpha</taxon>
        <taxon>Strongyloidea</taxon>
        <taxon>Strongylidae</taxon>
        <taxon>Oesophagostomum</taxon>
    </lineage>
</organism>
<dbReference type="SMART" id="SM00494">
    <property type="entry name" value="ChtBD2"/>
    <property type="match status" value="3"/>
</dbReference>
<feature type="domain" description="Chitin-binding type-2" evidence="8">
    <location>
        <begin position="32"/>
        <end position="87"/>
    </location>
</feature>
<dbReference type="InterPro" id="IPR036508">
    <property type="entry name" value="Chitin-bd_dom_sf"/>
</dbReference>
<feature type="region of interest" description="Disordered" evidence="7">
    <location>
        <begin position="221"/>
        <end position="240"/>
    </location>
</feature>
<protein>
    <submittedName>
        <fullName evidence="9">Chitin binding Peritrophin-A domain protein</fullName>
    </submittedName>
</protein>
<evidence type="ECO:0000256" key="7">
    <source>
        <dbReference type="SAM" id="MobiDB-lite"/>
    </source>
</evidence>
<evidence type="ECO:0000256" key="3">
    <source>
        <dbReference type="ARBA" id="ARBA00022729"/>
    </source>
</evidence>
<dbReference type="GO" id="GO:0008061">
    <property type="term" value="F:chitin binding"/>
    <property type="evidence" value="ECO:0007669"/>
    <property type="project" value="UniProtKB-KW"/>
</dbReference>
<dbReference type="PROSITE" id="PS50940">
    <property type="entry name" value="CHIT_BIND_II"/>
    <property type="match status" value="4"/>
</dbReference>
<dbReference type="Gene3D" id="2.170.140.10">
    <property type="entry name" value="Chitin binding domain"/>
    <property type="match status" value="2"/>
</dbReference>
<feature type="domain" description="Chitin-binding type-2" evidence="8">
    <location>
        <begin position="319"/>
        <end position="374"/>
    </location>
</feature>
<dbReference type="PANTHER" id="PTHR23301">
    <property type="entry name" value="CHITIN BINDING PERITROPHIN-A"/>
    <property type="match status" value="1"/>
</dbReference>
<evidence type="ECO:0000256" key="1">
    <source>
        <dbReference type="ARBA" id="ARBA00022473"/>
    </source>
</evidence>
<evidence type="ECO:0000259" key="8">
    <source>
        <dbReference type="PROSITE" id="PS50940"/>
    </source>
</evidence>
<keyword evidence="4" id="KW-0677">Repeat</keyword>
<dbReference type="InterPro" id="IPR051940">
    <property type="entry name" value="Chitin_bind-dev_reg"/>
</dbReference>
<dbReference type="InterPro" id="IPR002557">
    <property type="entry name" value="Chitin-bd_dom"/>
</dbReference>
<gene>
    <name evidence="9" type="ORF">OESDEN_16412</name>
</gene>
<dbReference type="SUPFAM" id="SSF57625">
    <property type="entry name" value="Invertebrate chitin-binding proteins"/>
    <property type="match status" value="3"/>
</dbReference>
<dbReference type="EMBL" id="KN571319">
    <property type="protein sequence ID" value="KHJ83881.1"/>
    <property type="molecule type" value="Genomic_DNA"/>
</dbReference>
<dbReference type="Pfam" id="PF01607">
    <property type="entry name" value="CBM_14"/>
    <property type="match status" value="3"/>
</dbReference>
<evidence type="ECO:0000256" key="5">
    <source>
        <dbReference type="ARBA" id="ARBA00023157"/>
    </source>
</evidence>
<evidence type="ECO:0000313" key="9">
    <source>
        <dbReference type="EMBL" id="KHJ83881.1"/>
    </source>
</evidence>
<evidence type="ECO:0000256" key="2">
    <source>
        <dbReference type="ARBA" id="ARBA00022669"/>
    </source>
</evidence>
<feature type="domain" description="Chitin-binding type-2" evidence="8">
    <location>
        <begin position="1"/>
        <end position="27"/>
    </location>
</feature>
<keyword evidence="10" id="KW-1185">Reference proteome</keyword>
<name>A0A0B1SJ13_OESDE</name>
<keyword evidence="5" id="KW-1015">Disulfide bond</keyword>
<keyword evidence="2" id="KW-0147">Chitin-binding</keyword>
<feature type="compositionally biased region" description="Low complexity" evidence="7">
    <location>
        <begin position="224"/>
        <end position="240"/>
    </location>
</feature>
<dbReference type="Gene3D" id="3.20.20.80">
    <property type="entry name" value="Glycosidases"/>
    <property type="match status" value="1"/>
</dbReference>
<dbReference type="GO" id="GO:0005576">
    <property type="term" value="C:extracellular region"/>
    <property type="evidence" value="ECO:0007669"/>
    <property type="project" value="InterPro"/>
</dbReference>
<proteinExistence type="predicted"/>
<evidence type="ECO:0000256" key="6">
    <source>
        <dbReference type="ARBA" id="ARBA00023180"/>
    </source>
</evidence>
<keyword evidence="1" id="KW-0217">Developmental protein</keyword>
<feature type="domain" description="Chitin-binding type-2" evidence="8">
    <location>
        <begin position="259"/>
        <end position="314"/>
    </location>
</feature>
<evidence type="ECO:0000313" key="10">
    <source>
        <dbReference type="Proteomes" id="UP000053660"/>
    </source>
</evidence>
<keyword evidence="3" id="KW-0732">Signal</keyword>
<evidence type="ECO:0000256" key="4">
    <source>
        <dbReference type="ARBA" id="ARBA00022737"/>
    </source>
</evidence>